<dbReference type="InterPro" id="IPR037455">
    <property type="entry name" value="LucA/IucC-like"/>
</dbReference>
<dbReference type="EMBL" id="BHZC01000001">
    <property type="protein sequence ID" value="GCD38779.1"/>
    <property type="molecule type" value="Genomic_DNA"/>
</dbReference>
<evidence type="ECO:0000256" key="1">
    <source>
        <dbReference type="ARBA" id="ARBA00004924"/>
    </source>
</evidence>
<organism evidence="6 7">
    <name type="scientific">Streptomyces chrestomyceticus JCM 4735</name>
    <dbReference type="NCBI Taxonomy" id="1306181"/>
    <lineage>
        <taxon>Bacteria</taxon>
        <taxon>Bacillati</taxon>
        <taxon>Actinomycetota</taxon>
        <taxon>Actinomycetes</taxon>
        <taxon>Kitasatosporales</taxon>
        <taxon>Streptomycetaceae</taxon>
        <taxon>Streptomyces</taxon>
    </lineage>
</organism>
<dbReference type="Pfam" id="PF04183">
    <property type="entry name" value="IucA_IucC"/>
    <property type="match status" value="1"/>
</dbReference>
<dbReference type="Pfam" id="PF06276">
    <property type="entry name" value="FhuF"/>
    <property type="match status" value="1"/>
</dbReference>
<dbReference type="InterPro" id="IPR022770">
    <property type="entry name" value="IucA/IucC-like_C"/>
</dbReference>
<comment type="caution">
    <text evidence="6">The sequence shown here is derived from an EMBL/GenBank/DDBJ whole genome shotgun (WGS) entry which is preliminary data.</text>
</comment>
<proteinExistence type="inferred from homology"/>
<evidence type="ECO:0000259" key="5">
    <source>
        <dbReference type="Pfam" id="PF06276"/>
    </source>
</evidence>
<dbReference type="GO" id="GO:0019290">
    <property type="term" value="P:siderophore biosynthetic process"/>
    <property type="evidence" value="ECO:0007669"/>
    <property type="project" value="InterPro"/>
</dbReference>
<feature type="domain" description="Aerobactin siderophore biosynthesis IucA/IucC-like C-terminal" evidence="5">
    <location>
        <begin position="478"/>
        <end position="634"/>
    </location>
</feature>
<dbReference type="Gene3D" id="1.10.510.40">
    <property type="match status" value="1"/>
</dbReference>
<sequence>MTAVAGDGVPDTLRSAALKGGRTERDAPEGGAPGSGAEEELMRRVLSALLREDAYGLRRRAGTVRRPDGDWLRLGLPDGPVLVPVEADGFQCETAARRGELARADGTRVTGVDSIMGVLRTAVPPEDRPGFDAFTGECHQALATARMQAAERASVIARLGPHAGGGAYGGNNGHGGNNGAPAGGVRGTAAAAYDGDRAWCGPGGALDYDTLAAYRDHPVYPTGRARLGLDEEQIRSYAPEFAPGFALRWLALPREAVNGDPAALPAWWPAPGDLGLPRLDGSHLALPVHPLTAEGPLAEALRVRGLEDGARLADRAWLRVRPTLSMRTVAVTDDPYTHLKLPLATATLGRLNRRGMKPGTLVDGAVGQRLLETVVDRHPRFAETVLLADETTHLDAGHDLLATLVRRFPKGSSGTAAVCGSADGLKGARSLRGLRGSSGLRGARVVPLAALAARMPDGSLVADDLARRFYGGDLLALLDAYLTLLLDWHTTLFAYGIALESHQQNTSLVLDEVAGRPRLRLLLKDNDGPRVNTVRLAAVLGGDAADLCGFDDRRILVGGDAPVADVFATITVHLCAGALAFELARLGRAPLPVLLGQLRARLTEAVDRLEAAPGAAAAVLRHRVLDADRLPVKAMVTAGSLLSKRRSGASDINKFYVTGPNYLTPGR</sequence>
<name>A0A7U9L0H9_9ACTN</name>
<feature type="region of interest" description="Disordered" evidence="3">
    <location>
        <begin position="1"/>
        <end position="39"/>
    </location>
</feature>
<evidence type="ECO:0000259" key="4">
    <source>
        <dbReference type="Pfam" id="PF04183"/>
    </source>
</evidence>
<dbReference type="Proteomes" id="UP000287830">
    <property type="component" value="Unassembled WGS sequence"/>
</dbReference>
<comment type="similarity">
    <text evidence="2">Belongs to the IucA/IucC family.</text>
</comment>
<evidence type="ECO:0008006" key="8">
    <source>
        <dbReference type="Google" id="ProtNLM"/>
    </source>
</evidence>
<protein>
    <recommendedName>
        <fullName evidence="8">Siderophore biosynthesis protein</fullName>
    </recommendedName>
</protein>
<reference evidence="6 7" key="1">
    <citation type="submission" date="2018-11" db="EMBL/GenBank/DDBJ databases">
        <title>Whole genome sequence of Streptomyces chrestomyceticus NBRC 13444(T).</title>
        <authorList>
            <person name="Komaki H."/>
            <person name="Tamura T."/>
        </authorList>
    </citation>
    <scope>NUCLEOTIDE SEQUENCE [LARGE SCALE GENOMIC DNA]</scope>
    <source>
        <strain evidence="6 7">NBRC 13444</strain>
    </source>
</reference>
<evidence type="ECO:0000313" key="6">
    <source>
        <dbReference type="EMBL" id="GCD38779.1"/>
    </source>
</evidence>
<evidence type="ECO:0000256" key="2">
    <source>
        <dbReference type="ARBA" id="ARBA00007832"/>
    </source>
</evidence>
<evidence type="ECO:0000256" key="3">
    <source>
        <dbReference type="SAM" id="MobiDB-lite"/>
    </source>
</evidence>
<evidence type="ECO:0000313" key="7">
    <source>
        <dbReference type="Proteomes" id="UP000287830"/>
    </source>
</evidence>
<comment type="pathway">
    <text evidence="1">Siderophore biosynthesis.</text>
</comment>
<dbReference type="GO" id="GO:0016881">
    <property type="term" value="F:acid-amino acid ligase activity"/>
    <property type="evidence" value="ECO:0007669"/>
    <property type="project" value="UniProtKB-ARBA"/>
</dbReference>
<accession>A0A7U9L0H9</accession>
<dbReference type="InterPro" id="IPR007310">
    <property type="entry name" value="Aerobactin_biosyn_IucA/IucC_N"/>
</dbReference>
<dbReference type="PANTHER" id="PTHR34384:SF5">
    <property type="entry name" value="L-2,3-DIAMINOPROPANOATE--CITRATE LIGASE"/>
    <property type="match status" value="1"/>
</dbReference>
<dbReference type="PANTHER" id="PTHR34384">
    <property type="entry name" value="L-2,3-DIAMINOPROPANOATE--CITRATE LIGASE"/>
    <property type="match status" value="1"/>
</dbReference>
<gene>
    <name evidence="6" type="ORF">OEIGOIKO_06598</name>
</gene>
<dbReference type="AlphaFoldDB" id="A0A7U9L0H9"/>
<feature type="domain" description="Aerobactin siderophore biosynthesis IucA/IucC N-terminal" evidence="4">
    <location>
        <begin position="213"/>
        <end position="410"/>
    </location>
</feature>